<dbReference type="GO" id="GO:0042752">
    <property type="term" value="P:regulation of circadian rhythm"/>
    <property type="evidence" value="ECO:0007669"/>
    <property type="project" value="InterPro"/>
</dbReference>
<sequence>MDRIREGRRGNLSSVNGGLSRRRQRSSILRDSPEEDGQTEMQETGRPRDRGIKKDRDYDRSSHSKRRRGERMVHGDHPEERDDSLEDSDEEENEGVEEDAVATVLLPPLLLSNSATPDFAAQGHHLRRGLAAKSARSPGMGTWKVAEDMIGAPIPRKARSGGGGGGRRDAAHGKASTYLASPPSSNPTQVRNKKSISATINLHPKSSTKTSSIQDIEIEVAEVLFEMTRQAVLKQENENNASTEFIGLSTEGKPMVSSPNGITFASSISMPSNPNSNSDLLSTAEPKRPRMRFAEESLTCPPSSGFLPDAASPLSAKNVESPAFANLVRSSDLAVCQNCSFFATPAVAQADSVKPEDNPTLHLKESEIWPDMKAKEEESYPQKGSGCANLSIDIDEGIPASKTAPVSENPKEEKFNIDLIVGDSSVGKSSMVVENTSDDVTDRKYVELETVHKFEVFEGEGEKMNKSMNEPAVIPLVDMHEKELWTVDGDWKERSFEEGKHGHENSKNVSFASKDLAQKQQCRAPRTESKADTSGMMASFPSQMRFNGWPAGLPLHTLGYVGQVPPLPPVVPLNGNSSSSKIMQSFLTSQLRPKRCASHCYLAYTIHYHQQMTRLNPFWSSTAGAVPFYVSKQCNINSVPLSGSAVVGGSLQGSRCLASVQEKGGCGLPIKDIDNADRLFVDGPQRKQPILQQSSQSASNDMFAPAFVFPLNQAQAAGAGPVNRSGVPKLLQATGNSAQSSAGSSSTAMVVSPTVGMGTSMGFSYGVFPPSDAQYPAFLQNNGYPLPIPAHINGASPYRGPSTAQSLPFFGYSIYSSQMPTPPQFELSLPQQQAHTSRQGLHHPSTSSGSSSSKKNTQQSMMVPAVGFNTFTTGSSHGFPTCMQQNLLYQTRQLESETGGEDAPSTADSTVLQTQNNYAKIIAIAPQLQNFPLTSPLIASFSSDGGSKAEKQQQTQNQLIKVDPPASKPFAMSFASLGGTDAALVGVAPAGLDFSSVARNCALFQSLPTAAIMTQHKQQLLQGQMNKKSEDGKSGANLGKASAISIDDEKISVTKCLGNVQSNSLTFSMAESELPISSVLSSSIVESCSQALSFIWPNNGTHVSTQLVSSAPPSESAASTSFPSNSHRVLLQKQHQQLQVQEERGKLASSNSITSMYNDHLPGSSTATKFPQVLTGFPPTLIQSSASTPTPQWKPSSKATAPLPATPTPSASSAKNQIPLQQQVRSNQLPSHKTQISFGVNLAKASTVITGNKNGASLSSIATIVADSAMNSVSKTSVGSPLSSIVASSGAAPSPEQPIEKQQIGKCLSSSSSAISPLPVISSTTKLQPSQHLQQQQLTKQHFSQAPILFAHPYVQNETSHSDAAVVNSGYFQQHQQQRPPDHWQFQQKQQQNLSPGWTGMLSLGPSSSLSLAGGSSTAVNTSKPAGNRAK</sequence>
<feature type="region of interest" description="Disordered" evidence="1">
    <location>
        <begin position="1153"/>
        <end position="1172"/>
    </location>
</feature>
<feature type="region of interest" description="Disordered" evidence="1">
    <location>
        <begin position="497"/>
        <end position="535"/>
    </location>
</feature>
<dbReference type="InterPro" id="IPR039317">
    <property type="entry name" value="TIC"/>
</dbReference>
<gene>
    <name evidence="2" type="ORF">HPP92_024565</name>
</gene>
<feature type="compositionally biased region" description="Polar residues" evidence="1">
    <location>
        <begin position="1181"/>
        <end position="1193"/>
    </location>
</feature>
<feature type="region of interest" description="Disordered" evidence="1">
    <location>
        <begin position="1"/>
        <end position="98"/>
    </location>
</feature>
<dbReference type="PANTHER" id="PTHR34798">
    <property type="entry name" value="PROTEIN TIME FOR COFFEE"/>
    <property type="match status" value="1"/>
</dbReference>
<comment type="caution">
    <text evidence="2">The sequence shown here is derived from an EMBL/GenBank/DDBJ whole genome shotgun (WGS) entry which is preliminary data.</text>
</comment>
<reference evidence="2 3" key="1">
    <citation type="journal article" date="2020" name="Nat. Food">
        <title>A phased Vanilla planifolia genome enables genetic improvement of flavour and production.</title>
        <authorList>
            <person name="Hasing T."/>
            <person name="Tang H."/>
            <person name="Brym M."/>
            <person name="Khazi F."/>
            <person name="Huang T."/>
            <person name="Chambers A.H."/>
        </authorList>
    </citation>
    <scope>NUCLEOTIDE SEQUENCE [LARGE SCALE GENOMIC DNA]</scope>
    <source>
        <tissue evidence="2">Leaf</tissue>
    </source>
</reference>
<feature type="compositionally biased region" description="Low complexity" evidence="1">
    <location>
        <begin position="845"/>
        <end position="859"/>
    </location>
</feature>
<organism evidence="2 3">
    <name type="scientific">Vanilla planifolia</name>
    <name type="common">Vanilla</name>
    <dbReference type="NCBI Taxonomy" id="51239"/>
    <lineage>
        <taxon>Eukaryota</taxon>
        <taxon>Viridiplantae</taxon>
        <taxon>Streptophyta</taxon>
        <taxon>Embryophyta</taxon>
        <taxon>Tracheophyta</taxon>
        <taxon>Spermatophyta</taxon>
        <taxon>Magnoliopsida</taxon>
        <taxon>Liliopsida</taxon>
        <taxon>Asparagales</taxon>
        <taxon>Orchidaceae</taxon>
        <taxon>Vanilloideae</taxon>
        <taxon>Vanilleae</taxon>
        <taxon>Vanilla</taxon>
    </lineage>
</organism>
<feature type="compositionally biased region" description="Polar residues" evidence="1">
    <location>
        <begin position="178"/>
        <end position="207"/>
    </location>
</feature>
<feature type="region of interest" description="Disordered" evidence="1">
    <location>
        <begin position="1405"/>
        <end position="1431"/>
    </location>
</feature>
<feature type="region of interest" description="Disordered" evidence="1">
    <location>
        <begin position="822"/>
        <end position="859"/>
    </location>
</feature>
<proteinExistence type="predicted"/>
<feature type="compositionally biased region" description="Low complexity" evidence="1">
    <location>
        <begin position="1405"/>
        <end position="1417"/>
    </location>
</feature>
<evidence type="ECO:0000313" key="3">
    <source>
        <dbReference type="Proteomes" id="UP000639772"/>
    </source>
</evidence>
<feature type="compositionally biased region" description="Basic and acidic residues" evidence="1">
    <location>
        <begin position="43"/>
        <end position="62"/>
    </location>
</feature>
<feature type="region of interest" description="Disordered" evidence="1">
    <location>
        <begin position="1180"/>
        <end position="1216"/>
    </location>
</feature>
<dbReference type="EMBL" id="JADCNM010000013">
    <property type="protein sequence ID" value="KAG0456777.1"/>
    <property type="molecule type" value="Genomic_DNA"/>
</dbReference>
<dbReference type="Proteomes" id="UP000639772">
    <property type="component" value="Chromosome 13"/>
</dbReference>
<feature type="compositionally biased region" description="Basic and acidic residues" evidence="1">
    <location>
        <begin position="497"/>
        <end position="506"/>
    </location>
</feature>
<name>A0A835PVF3_VANPL</name>
<dbReference type="PANTHER" id="PTHR34798:SF2">
    <property type="entry name" value="PROTEIN TIME FOR COFFEE"/>
    <property type="match status" value="1"/>
</dbReference>
<feature type="compositionally biased region" description="Polar residues" evidence="1">
    <location>
        <begin position="1153"/>
        <end position="1169"/>
    </location>
</feature>
<feature type="region of interest" description="Disordered" evidence="1">
    <location>
        <begin position="152"/>
        <end position="207"/>
    </location>
</feature>
<evidence type="ECO:0008006" key="4">
    <source>
        <dbReference type="Google" id="ProtNLM"/>
    </source>
</evidence>
<feature type="compositionally biased region" description="Basic and acidic residues" evidence="1">
    <location>
        <begin position="70"/>
        <end position="80"/>
    </location>
</feature>
<dbReference type="GO" id="GO:0005634">
    <property type="term" value="C:nucleus"/>
    <property type="evidence" value="ECO:0007669"/>
    <property type="project" value="TreeGrafter"/>
</dbReference>
<evidence type="ECO:0000256" key="1">
    <source>
        <dbReference type="SAM" id="MobiDB-lite"/>
    </source>
</evidence>
<feature type="compositionally biased region" description="Polar residues" evidence="1">
    <location>
        <begin position="829"/>
        <end position="839"/>
    </location>
</feature>
<accession>A0A835PVF3</accession>
<feature type="compositionally biased region" description="Low complexity" evidence="1">
    <location>
        <begin position="1109"/>
        <end position="1140"/>
    </location>
</feature>
<evidence type="ECO:0000313" key="2">
    <source>
        <dbReference type="EMBL" id="KAG0456777.1"/>
    </source>
</evidence>
<feature type="region of interest" description="Disordered" evidence="1">
    <location>
        <begin position="1106"/>
        <end position="1147"/>
    </location>
</feature>
<dbReference type="OrthoDB" id="784889at2759"/>
<protein>
    <recommendedName>
        <fullName evidence="4">Protein TIME FOR COFFEE-like</fullName>
    </recommendedName>
</protein>
<feature type="compositionally biased region" description="Low complexity" evidence="1">
    <location>
        <begin position="1194"/>
        <end position="1215"/>
    </location>
</feature>
<feature type="compositionally biased region" description="Acidic residues" evidence="1">
    <location>
        <begin position="81"/>
        <end position="98"/>
    </location>
</feature>